<keyword evidence="1" id="KW-0520">NAD</keyword>
<dbReference type="Gene3D" id="3.40.109.10">
    <property type="entry name" value="NADH Oxidase"/>
    <property type="match status" value="2"/>
</dbReference>
<dbReference type="InterPro" id="IPR029479">
    <property type="entry name" value="Nitroreductase"/>
</dbReference>
<evidence type="ECO:0000259" key="2">
    <source>
        <dbReference type="Pfam" id="PF00881"/>
    </source>
</evidence>
<dbReference type="Pfam" id="PF00881">
    <property type="entry name" value="Nitroreductase"/>
    <property type="match status" value="1"/>
</dbReference>
<dbReference type="EMBL" id="VSSQ01005007">
    <property type="protein sequence ID" value="MPM27496.1"/>
    <property type="molecule type" value="Genomic_DNA"/>
</dbReference>
<organism evidence="3">
    <name type="scientific">bioreactor metagenome</name>
    <dbReference type="NCBI Taxonomy" id="1076179"/>
    <lineage>
        <taxon>unclassified sequences</taxon>
        <taxon>metagenomes</taxon>
        <taxon>ecological metagenomes</taxon>
    </lineage>
</organism>
<proteinExistence type="predicted"/>
<name>A0A644YG62_9ZZZZ</name>
<feature type="domain" description="Nitroreductase" evidence="2">
    <location>
        <begin position="8"/>
        <end position="65"/>
    </location>
</feature>
<protein>
    <recommendedName>
        <fullName evidence="2">Nitroreductase domain-containing protein</fullName>
    </recommendedName>
</protein>
<evidence type="ECO:0000256" key="1">
    <source>
        <dbReference type="ARBA" id="ARBA00023027"/>
    </source>
</evidence>
<dbReference type="GO" id="GO:0046256">
    <property type="term" value="P:2,4,6-trinitrotoluene catabolic process"/>
    <property type="evidence" value="ECO:0007669"/>
    <property type="project" value="TreeGrafter"/>
</dbReference>
<dbReference type="PANTHER" id="PTHR23026:SF125">
    <property type="entry name" value="OXYGEN-INSENSITIVE NAD(P)H NITROREDUCTASE"/>
    <property type="match status" value="1"/>
</dbReference>
<comment type="caution">
    <text evidence="3">The sequence shown here is derived from an EMBL/GenBank/DDBJ whole genome shotgun (WGS) entry which is preliminary data.</text>
</comment>
<sequence>MNEVLKAITERRSIRKYLPDAVPAPLLESVLAAGRAAPSGMNAQGWHFLVFEGAALAALRKVAGDELGYGAPAFIVVSYSADPRSFNPGSDCANAIMCMMLAAHSLGLGSCWINNLTRRREDPEIDTFLRGAGLPLGQTVHGSLALGYPAEAPAAKPQAKNSVTFAKLP</sequence>
<reference evidence="3" key="1">
    <citation type="submission" date="2019-08" db="EMBL/GenBank/DDBJ databases">
        <authorList>
            <person name="Kucharzyk K."/>
            <person name="Murdoch R.W."/>
            <person name="Higgins S."/>
            <person name="Loffler F."/>
        </authorList>
    </citation>
    <scope>NUCLEOTIDE SEQUENCE</scope>
</reference>
<dbReference type="PANTHER" id="PTHR23026">
    <property type="entry name" value="NADPH NITROREDUCTASE"/>
    <property type="match status" value="1"/>
</dbReference>
<accession>A0A644YG62</accession>
<gene>
    <name evidence="3" type="ORF">SDC9_74008</name>
</gene>
<dbReference type="GO" id="GO:0046857">
    <property type="term" value="F:oxidoreductase activity, acting on other nitrogenous compounds as donors, with NAD or NADP as acceptor"/>
    <property type="evidence" value="ECO:0007669"/>
    <property type="project" value="TreeGrafter"/>
</dbReference>
<dbReference type="InterPro" id="IPR000415">
    <property type="entry name" value="Nitroreductase-like"/>
</dbReference>
<dbReference type="InterPro" id="IPR050627">
    <property type="entry name" value="Nitroreductase/BluB"/>
</dbReference>
<dbReference type="CDD" id="cd02136">
    <property type="entry name" value="PnbA_NfnB-like"/>
    <property type="match status" value="1"/>
</dbReference>
<dbReference type="AlphaFoldDB" id="A0A644YG62"/>
<dbReference type="SUPFAM" id="SSF55469">
    <property type="entry name" value="FMN-dependent nitroreductase-like"/>
    <property type="match status" value="1"/>
</dbReference>
<evidence type="ECO:0000313" key="3">
    <source>
        <dbReference type="EMBL" id="MPM27496.1"/>
    </source>
</evidence>
<dbReference type="GO" id="GO:0005829">
    <property type="term" value="C:cytosol"/>
    <property type="evidence" value="ECO:0007669"/>
    <property type="project" value="TreeGrafter"/>
</dbReference>